<evidence type="ECO:0000256" key="6">
    <source>
        <dbReference type="ARBA" id="ARBA00022989"/>
    </source>
</evidence>
<protein>
    <submittedName>
        <fullName evidence="9">Predicted protein</fullName>
    </submittedName>
</protein>
<evidence type="ECO:0000256" key="5">
    <source>
        <dbReference type="ARBA" id="ARBA00022692"/>
    </source>
</evidence>
<dbReference type="GO" id="GO:0009234">
    <property type="term" value="P:menaquinone biosynthetic process"/>
    <property type="evidence" value="ECO:0007669"/>
    <property type="project" value="UniProtKB-UniPathway"/>
</dbReference>
<dbReference type="AlphaFoldDB" id="C1N1R9"/>
<proteinExistence type="predicted"/>
<evidence type="ECO:0000256" key="4">
    <source>
        <dbReference type="ARBA" id="ARBA00022679"/>
    </source>
</evidence>
<dbReference type="InterPro" id="IPR044878">
    <property type="entry name" value="UbiA_sf"/>
</dbReference>
<evidence type="ECO:0000256" key="3">
    <source>
        <dbReference type="ARBA" id="ARBA00022428"/>
    </source>
</evidence>
<feature type="transmembrane region" description="Helical" evidence="8">
    <location>
        <begin position="175"/>
        <end position="197"/>
    </location>
</feature>
<gene>
    <name evidence="9" type="ORF">MICPUCDRAFT_10989</name>
</gene>
<dbReference type="InterPro" id="IPR026046">
    <property type="entry name" value="UBIAD1"/>
</dbReference>
<keyword evidence="3" id="KW-0474">Menaquinone biosynthesis</keyword>
<dbReference type="EMBL" id="GG663745">
    <property type="protein sequence ID" value="EEH53878.1"/>
    <property type="molecule type" value="Genomic_DNA"/>
</dbReference>
<evidence type="ECO:0000256" key="8">
    <source>
        <dbReference type="SAM" id="Phobius"/>
    </source>
</evidence>
<dbReference type="Pfam" id="PF01040">
    <property type="entry name" value="UbiA"/>
    <property type="match status" value="1"/>
</dbReference>
<reference evidence="9 10" key="1">
    <citation type="journal article" date="2009" name="Science">
        <title>Green evolution and dynamic adaptations revealed by genomes of the marine picoeukaryotes Micromonas.</title>
        <authorList>
            <person name="Worden A.Z."/>
            <person name="Lee J.H."/>
            <person name="Mock T."/>
            <person name="Rouze P."/>
            <person name="Simmons M.P."/>
            <person name="Aerts A.L."/>
            <person name="Allen A.E."/>
            <person name="Cuvelier M.L."/>
            <person name="Derelle E."/>
            <person name="Everett M.V."/>
            <person name="Foulon E."/>
            <person name="Grimwood J."/>
            <person name="Gundlach H."/>
            <person name="Henrissat B."/>
            <person name="Napoli C."/>
            <person name="McDonald S.M."/>
            <person name="Parker M.S."/>
            <person name="Rombauts S."/>
            <person name="Salamov A."/>
            <person name="Von Dassow P."/>
            <person name="Badger J.H."/>
            <person name="Coutinho P.M."/>
            <person name="Demir E."/>
            <person name="Dubchak I."/>
            <person name="Gentemann C."/>
            <person name="Eikrem W."/>
            <person name="Gready J.E."/>
            <person name="John U."/>
            <person name="Lanier W."/>
            <person name="Lindquist E.A."/>
            <person name="Lucas S."/>
            <person name="Mayer K.F."/>
            <person name="Moreau H."/>
            <person name="Not F."/>
            <person name="Otillar R."/>
            <person name="Panaud O."/>
            <person name="Pangilinan J."/>
            <person name="Paulsen I."/>
            <person name="Piegu B."/>
            <person name="Poliakov A."/>
            <person name="Robbens S."/>
            <person name="Schmutz J."/>
            <person name="Toulza E."/>
            <person name="Wyss T."/>
            <person name="Zelensky A."/>
            <person name="Zhou K."/>
            <person name="Armbrust E.V."/>
            <person name="Bhattacharya D."/>
            <person name="Goodenough U.W."/>
            <person name="Van de Peer Y."/>
            <person name="Grigoriev I.V."/>
        </authorList>
    </citation>
    <scope>NUCLEOTIDE SEQUENCE [LARGE SCALE GENOMIC DNA]</scope>
    <source>
        <strain evidence="9 10">CCMP1545</strain>
    </source>
</reference>
<keyword evidence="5 8" id="KW-0812">Transmembrane</keyword>
<feature type="transmembrane region" description="Helical" evidence="8">
    <location>
        <begin position="117"/>
        <end position="135"/>
    </location>
</feature>
<feature type="transmembrane region" description="Helical" evidence="8">
    <location>
        <begin position="93"/>
        <end position="110"/>
    </location>
</feature>
<organism evidence="10">
    <name type="scientific">Micromonas pusilla (strain CCMP1545)</name>
    <name type="common">Picoplanktonic green alga</name>
    <dbReference type="NCBI Taxonomy" id="564608"/>
    <lineage>
        <taxon>Eukaryota</taxon>
        <taxon>Viridiplantae</taxon>
        <taxon>Chlorophyta</taxon>
        <taxon>Mamiellophyceae</taxon>
        <taxon>Mamiellales</taxon>
        <taxon>Mamiellaceae</taxon>
        <taxon>Micromonas</taxon>
    </lineage>
</organism>
<keyword evidence="6 8" id="KW-1133">Transmembrane helix</keyword>
<dbReference type="GO" id="GO:0042371">
    <property type="term" value="P:vitamin K biosynthetic process"/>
    <property type="evidence" value="ECO:0007669"/>
    <property type="project" value="TreeGrafter"/>
</dbReference>
<dbReference type="Gene3D" id="1.10.357.140">
    <property type="entry name" value="UbiA prenyltransferase"/>
    <property type="match status" value="1"/>
</dbReference>
<dbReference type="STRING" id="564608.C1N1R9"/>
<dbReference type="PANTHER" id="PTHR13929:SF0">
    <property type="entry name" value="UBIA PRENYLTRANSFERASE DOMAIN-CONTAINING PROTEIN 1"/>
    <property type="match status" value="1"/>
</dbReference>
<dbReference type="GeneID" id="9687402"/>
<dbReference type="eggNOG" id="KOG4581">
    <property type="taxonomic scope" value="Eukaryota"/>
</dbReference>
<dbReference type="PANTHER" id="PTHR13929">
    <property type="entry name" value="1,4-DIHYDROXY-2-NAPHTHOATE OCTAPRENYLTRANSFERASE"/>
    <property type="match status" value="1"/>
</dbReference>
<keyword evidence="10" id="KW-1185">Reference proteome</keyword>
<feature type="non-terminal residue" evidence="9">
    <location>
        <position position="237"/>
    </location>
</feature>
<keyword evidence="4" id="KW-0808">Transferase</keyword>
<dbReference type="KEGG" id="mpp:MICPUCDRAFT_10989"/>
<evidence type="ECO:0000256" key="7">
    <source>
        <dbReference type="ARBA" id="ARBA00023136"/>
    </source>
</evidence>
<dbReference type="GO" id="GO:0016020">
    <property type="term" value="C:membrane"/>
    <property type="evidence" value="ECO:0007669"/>
    <property type="project" value="UniProtKB-SubCell"/>
</dbReference>
<comment type="subcellular location">
    <subcellularLocation>
        <location evidence="1">Membrane</location>
        <topology evidence="1">Multi-pass membrane protein</topology>
    </subcellularLocation>
</comment>
<dbReference type="UniPathway" id="UPA00079"/>
<dbReference type="NCBIfam" id="TIGR00751">
    <property type="entry name" value="menA"/>
    <property type="match status" value="1"/>
</dbReference>
<evidence type="ECO:0000256" key="2">
    <source>
        <dbReference type="ARBA" id="ARBA00004863"/>
    </source>
</evidence>
<dbReference type="GO" id="GO:0004659">
    <property type="term" value="F:prenyltransferase activity"/>
    <property type="evidence" value="ECO:0007669"/>
    <property type="project" value="InterPro"/>
</dbReference>
<keyword evidence="7 8" id="KW-0472">Membrane</keyword>
<dbReference type="Proteomes" id="UP000001876">
    <property type="component" value="Unassembled WGS sequence"/>
</dbReference>
<feature type="non-terminal residue" evidence="9">
    <location>
        <position position="1"/>
    </location>
</feature>
<dbReference type="CDD" id="cd13962">
    <property type="entry name" value="PT_UbiA_UBIAD1"/>
    <property type="match status" value="1"/>
</dbReference>
<dbReference type="OrthoDB" id="203513at2759"/>
<sequence>TAMPAPARMYVAALRPKTLTAALVPYLVGGALGTKAAHASAWGNANMALLGYLLVQVGTNLVNDACDFLSGADADDRVGPTRVTQAGAFTPRAVHAAGCACFVLSAVAMAPAIADRGWPLALLLVTSCLAGYSYTAGQYPLGYHGLGELTVLVFFGWVAVGGMRHVHAGNARSDFFSFNTLVASAQVGALCTSLLAINNLRDARTDGRVGKNTLCVVFGETFARWEITALTIAPYLL</sequence>
<evidence type="ECO:0000256" key="1">
    <source>
        <dbReference type="ARBA" id="ARBA00004141"/>
    </source>
</evidence>
<dbReference type="OMA" id="YWWFILV"/>
<name>C1N1R9_MICPC</name>
<accession>C1N1R9</accession>
<dbReference type="RefSeq" id="XP_003062166.1">
    <property type="nucleotide sequence ID" value="XM_003062120.1"/>
</dbReference>
<evidence type="ECO:0000313" key="9">
    <source>
        <dbReference type="EMBL" id="EEH53878.1"/>
    </source>
</evidence>
<feature type="transmembrane region" description="Helical" evidence="8">
    <location>
        <begin position="141"/>
        <end position="163"/>
    </location>
</feature>
<evidence type="ECO:0000313" key="10">
    <source>
        <dbReference type="Proteomes" id="UP000001876"/>
    </source>
</evidence>
<dbReference type="InterPro" id="IPR000537">
    <property type="entry name" value="UbiA_prenyltransferase"/>
</dbReference>
<comment type="pathway">
    <text evidence="2">Quinol/quinone metabolism; menaquinone biosynthesis.</text>
</comment>